<reference evidence="1 2" key="1">
    <citation type="submission" date="2023-09" db="EMBL/GenBank/DDBJ databases">
        <authorList>
            <person name="Rey-Velasco X."/>
        </authorList>
    </citation>
    <scope>NUCLEOTIDE SEQUENCE [LARGE SCALE GENOMIC DNA]</scope>
    <source>
        <strain evidence="1 2">P050</strain>
    </source>
</reference>
<comment type="caution">
    <text evidence="1">The sequence shown here is derived from an EMBL/GenBank/DDBJ whole genome shotgun (WGS) entry which is preliminary data.</text>
</comment>
<evidence type="ECO:0000313" key="1">
    <source>
        <dbReference type="EMBL" id="MDT0552656.1"/>
    </source>
</evidence>
<dbReference type="EMBL" id="JAVRHV010000002">
    <property type="protein sequence ID" value="MDT0552656.1"/>
    <property type="molecule type" value="Genomic_DNA"/>
</dbReference>
<evidence type="ECO:0000313" key="2">
    <source>
        <dbReference type="Proteomes" id="UP001252186"/>
    </source>
</evidence>
<sequence>MQTITLLKLIKIFFDNISLSKFENYLALEPRIKKIGIKKSFLFIGILIIGLGSLQAQVEIDGDPTEWGTTDVIDLPTHQHNVDFYGNGVVDDQFTTGSKDFFECGNIVPQHLVWTFGQTKAKNDIANGAAVVITSPTIKPAGVDNGADDTYLFFAGDRTSNNGDAQIGFWFYLNGTSATIENGEKNGYFTPAHSIGDLLILSDFTGGGKNATVTVYEWVGLNGGGDSGPENQFILRNDIPAGVAENNGGPETVPGTWSYDDPQYETNAFYEGYVNLSDVLQDVTQICDATWLLETRSSQSLTASLDDFVGGQFNLTPTVTVNNDIVCEGGSGSLSIEVKEGDDVVLDPLSDGYSFVWSSSPDDGVDYGNVASISPSPNVTTLYSVVVSGPSGCSPLEPGVGTLTVIPSTQTYSDSYTICAGDSWTFSYDPDGQGSND</sequence>
<feature type="non-terminal residue" evidence="1">
    <location>
        <position position="437"/>
    </location>
</feature>
<accession>A0ABU2Y4A8</accession>
<protein>
    <submittedName>
        <fullName evidence="1">Uncharacterized protein</fullName>
    </submittedName>
</protein>
<proteinExistence type="predicted"/>
<dbReference type="RefSeq" id="WP_311592570.1">
    <property type="nucleotide sequence ID" value="NZ_JAVRHV010000002.1"/>
</dbReference>
<organism evidence="1 2">
    <name type="scientific">Urechidicola vernalis</name>
    <dbReference type="NCBI Taxonomy" id="3075600"/>
    <lineage>
        <taxon>Bacteria</taxon>
        <taxon>Pseudomonadati</taxon>
        <taxon>Bacteroidota</taxon>
        <taxon>Flavobacteriia</taxon>
        <taxon>Flavobacteriales</taxon>
        <taxon>Flavobacteriaceae</taxon>
        <taxon>Urechidicola</taxon>
    </lineage>
</organism>
<name>A0ABU2Y4A8_9FLAO</name>
<keyword evidence="2" id="KW-1185">Reference proteome</keyword>
<dbReference type="Proteomes" id="UP001252186">
    <property type="component" value="Unassembled WGS sequence"/>
</dbReference>
<gene>
    <name evidence="1" type="ORF">RM519_05305</name>
</gene>